<accession>A0A845GNC8</accession>
<feature type="signal peptide" evidence="1">
    <location>
        <begin position="1"/>
        <end position="22"/>
    </location>
</feature>
<organism evidence="2 3">
    <name type="scientific">Duganella vulcania</name>
    <dbReference type="NCBI Taxonomy" id="2692166"/>
    <lineage>
        <taxon>Bacteria</taxon>
        <taxon>Pseudomonadati</taxon>
        <taxon>Pseudomonadota</taxon>
        <taxon>Betaproteobacteria</taxon>
        <taxon>Burkholderiales</taxon>
        <taxon>Oxalobacteraceae</taxon>
        <taxon>Telluria group</taxon>
        <taxon>Duganella</taxon>
    </lineage>
</organism>
<dbReference type="InterPro" id="IPR025737">
    <property type="entry name" value="FApF"/>
</dbReference>
<comment type="caution">
    <text evidence="2">The sequence shown here is derived from an EMBL/GenBank/DDBJ whole genome shotgun (WGS) entry which is preliminary data.</text>
</comment>
<dbReference type="EMBL" id="WWCX01000027">
    <property type="protein sequence ID" value="MYM95501.1"/>
    <property type="molecule type" value="Genomic_DNA"/>
</dbReference>
<dbReference type="Pfam" id="PF13557">
    <property type="entry name" value="Phenol_MetA_deg"/>
    <property type="match status" value="1"/>
</dbReference>
<keyword evidence="1" id="KW-0732">Signal</keyword>
<sequence>MTRSIFSAVAALTLMAGGTAGAAEGFEPRYNLAGSLGGELFAPPDQPGWAGALAVTRIHVEKVTGDDGRKLTEPIPGGVVPLPGAPAALYPSYAGNHATIDGTGTFTRSDLVLGYLTTDRYAGGRLAFVFDLPYARKQQSIVGSASTPALQWNPAVPAATQAAVQGQFSAQYQGAVAADGATATGELSGMGDVELQAGWLYVGDKVRVLAGGSVILPTGKYDSGPAPDIGSGHYTTLRPTLQLGYLPVPEVALAAKLSLGLNSRNHANQLRSGNWAGLELAAGYKTALGVVGLHAIHLSQYQDDDNNPLGASRFRSTNAGAFFTTRIAPIDAVVTVQYIATTASRNAKAGSFTQVRLIKLW</sequence>
<proteinExistence type="predicted"/>
<evidence type="ECO:0000256" key="1">
    <source>
        <dbReference type="SAM" id="SignalP"/>
    </source>
</evidence>
<name>A0A845GNC8_9BURK</name>
<gene>
    <name evidence="2" type="ORF">GTP90_16660</name>
</gene>
<feature type="chain" id="PRO_5032863611" evidence="1">
    <location>
        <begin position="23"/>
        <end position="361"/>
    </location>
</feature>
<dbReference type="Proteomes" id="UP000447355">
    <property type="component" value="Unassembled WGS sequence"/>
</dbReference>
<evidence type="ECO:0000313" key="3">
    <source>
        <dbReference type="Proteomes" id="UP000447355"/>
    </source>
</evidence>
<reference evidence="2" key="1">
    <citation type="submission" date="2019-12" db="EMBL/GenBank/DDBJ databases">
        <title>Novel species isolated from a subtropical stream in China.</title>
        <authorList>
            <person name="Lu H."/>
        </authorList>
    </citation>
    <scope>NUCLEOTIDE SEQUENCE [LARGE SCALE GENOMIC DNA]</scope>
    <source>
        <strain evidence="2">FT81W</strain>
    </source>
</reference>
<protein>
    <submittedName>
        <fullName evidence="2">Transporter</fullName>
    </submittedName>
</protein>
<evidence type="ECO:0000313" key="2">
    <source>
        <dbReference type="EMBL" id="MYM95501.1"/>
    </source>
</evidence>
<dbReference type="AlphaFoldDB" id="A0A845GNC8"/>
<dbReference type="RefSeq" id="WP_161084616.1">
    <property type="nucleotide sequence ID" value="NZ_WWCX01000027.1"/>
</dbReference>